<comment type="caution">
    <text evidence="4">The sequence shown here is derived from an EMBL/GenBank/DDBJ whole genome shotgun (WGS) entry which is preliminary data.</text>
</comment>
<dbReference type="SUPFAM" id="SSF55785">
    <property type="entry name" value="PYP-like sensor domain (PAS domain)"/>
    <property type="match status" value="1"/>
</dbReference>
<proteinExistence type="predicted"/>
<dbReference type="Pfam" id="PF08448">
    <property type="entry name" value="PAS_4"/>
    <property type="match status" value="1"/>
</dbReference>
<feature type="transmembrane region" description="Helical" evidence="1">
    <location>
        <begin position="69"/>
        <end position="88"/>
    </location>
</feature>
<dbReference type="InterPro" id="IPR000700">
    <property type="entry name" value="PAS-assoc_C"/>
</dbReference>
<feature type="domain" description="Histidine kinase" evidence="2">
    <location>
        <begin position="355"/>
        <end position="554"/>
    </location>
</feature>
<dbReference type="Gene3D" id="3.30.565.10">
    <property type="entry name" value="Histidine kinase-like ATPase, C-terminal domain"/>
    <property type="match status" value="1"/>
</dbReference>
<dbReference type="PROSITE" id="PS50113">
    <property type="entry name" value="PAC"/>
    <property type="match status" value="1"/>
</dbReference>
<dbReference type="InterPro" id="IPR003594">
    <property type="entry name" value="HATPase_dom"/>
</dbReference>
<accession>A0ABD5UYW9</accession>
<reference evidence="4 5" key="1">
    <citation type="journal article" date="2019" name="Int. J. Syst. Evol. Microbiol.">
        <title>The Global Catalogue of Microorganisms (GCM) 10K type strain sequencing project: providing services to taxonomists for standard genome sequencing and annotation.</title>
        <authorList>
            <consortium name="The Broad Institute Genomics Platform"/>
            <consortium name="The Broad Institute Genome Sequencing Center for Infectious Disease"/>
            <person name="Wu L."/>
            <person name="Ma J."/>
        </authorList>
    </citation>
    <scope>NUCLEOTIDE SEQUENCE [LARGE SCALE GENOMIC DNA]</scope>
    <source>
        <strain evidence="4 5">CGMCC 1.3240</strain>
    </source>
</reference>
<dbReference type="GO" id="GO:0016301">
    <property type="term" value="F:kinase activity"/>
    <property type="evidence" value="ECO:0007669"/>
    <property type="project" value="UniProtKB-KW"/>
</dbReference>
<keyword evidence="4" id="KW-0418">Kinase</keyword>
<evidence type="ECO:0000313" key="5">
    <source>
        <dbReference type="Proteomes" id="UP001596312"/>
    </source>
</evidence>
<feature type="transmembrane region" description="Helical" evidence="1">
    <location>
        <begin position="95"/>
        <end position="115"/>
    </location>
</feature>
<feature type="transmembrane region" description="Helical" evidence="1">
    <location>
        <begin position="145"/>
        <end position="167"/>
    </location>
</feature>
<organism evidence="4 5">
    <name type="scientific">Halalkalicoccus tibetensis</name>
    <dbReference type="NCBI Taxonomy" id="175632"/>
    <lineage>
        <taxon>Archaea</taxon>
        <taxon>Methanobacteriati</taxon>
        <taxon>Methanobacteriota</taxon>
        <taxon>Stenosarchaea group</taxon>
        <taxon>Halobacteria</taxon>
        <taxon>Halobacteriales</taxon>
        <taxon>Halococcaceae</taxon>
        <taxon>Halalkalicoccus</taxon>
    </lineage>
</organism>
<dbReference type="PROSITE" id="PS50109">
    <property type="entry name" value="HIS_KIN"/>
    <property type="match status" value="1"/>
</dbReference>
<dbReference type="PRINTS" id="PR00344">
    <property type="entry name" value="BCTRLSENSOR"/>
</dbReference>
<dbReference type="PANTHER" id="PTHR43065">
    <property type="entry name" value="SENSOR HISTIDINE KINASE"/>
    <property type="match status" value="1"/>
</dbReference>
<keyword evidence="1" id="KW-0472">Membrane</keyword>
<dbReference type="InterPro" id="IPR035965">
    <property type="entry name" value="PAS-like_dom_sf"/>
</dbReference>
<name>A0ABD5UYW9_9EURY</name>
<dbReference type="SMART" id="SM00387">
    <property type="entry name" value="HATPase_c"/>
    <property type="match status" value="1"/>
</dbReference>
<dbReference type="InterPro" id="IPR000014">
    <property type="entry name" value="PAS"/>
</dbReference>
<feature type="transmembrane region" description="Helical" evidence="1">
    <location>
        <begin position="6"/>
        <end position="26"/>
    </location>
</feature>
<keyword evidence="5" id="KW-1185">Reference proteome</keyword>
<dbReference type="CDD" id="cd00130">
    <property type="entry name" value="PAS"/>
    <property type="match status" value="1"/>
</dbReference>
<dbReference type="RefSeq" id="WP_340602884.1">
    <property type="nucleotide sequence ID" value="NZ_JBBMXV010000001.1"/>
</dbReference>
<dbReference type="InterPro" id="IPR004358">
    <property type="entry name" value="Sig_transdc_His_kin-like_C"/>
</dbReference>
<feature type="transmembrane region" description="Helical" evidence="1">
    <location>
        <begin position="179"/>
        <end position="197"/>
    </location>
</feature>
<dbReference type="InterPro" id="IPR031621">
    <property type="entry name" value="HisKA_7TM"/>
</dbReference>
<keyword evidence="4" id="KW-0808">Transferase</keyword>
<evidence type="ECO:0000259" key="3">
    <source>
        <dbReference type="PROSITE" id="PS50113"/>
    </source>
</evidence>
<dbReference type="InterPro" id="IPR036890">
    <property type="entry name" value="HATPase_C_sf"/>
</dbReference>
<feature type="domain" description="PAC" evidence="3">
    <location>
        <begin position="298"/>
        <end position="351"/>
    </location>
</feature>
<dbReference type="CDD" id="cd00075">
    <property type="entry name" value="HATPase"/>
    <property type="match status" value="1"/>
</dbReference>
<dbReference type="Pfam" id="PF16927">
    <property type="entry name" value="HisKA_7TM"/>
    <property type="match status" value="1"/>
</dbReference>
<dbReference type="EMBL" id="JBHSXQ010000001">
    <property type="protein sequence ID" value="MFC6904377.1"/>
    <property type="molecule type" value="Genomic_DNA"/>
</dbReference>
<keyword evidence="1" id="KW-0812">Transmembrane</keyword>
<keyword evidence="1" id="KW-1133">Transmembrane helix</keyword>
<dbReference type="InterPro" id="IPR005467">
    <property type="entry name" value="His_kinase_dom"/>
</dbReference>
<dbReference type="Gene3D" id="3.30.450.20">
    <property type="entry name" value="PAS domain"/>
    <property type="match status" value="1"/>
</dbReference>
<dbReference type="AlphaFoldDB" id="A0ABD5UYW9"/>
<dbReference type="SUPFAM" id="SSF55874">
    <property type="entry name" value="ATPase domain of HSP90 chaperone/DNA topoisomerase II/histidine kinase"/>
    <property type="match status" value="1"/>
</dbReference>
<protein>
    <submittedName>
        <fullName evidence="4">Histidine kinase N-terminal 7TM domain-containing protein</fullName>
    </submittedName>
</protein>
<gene>
    <name evidence="4" type="ORF">ACFQGH_04105</name>
</gene>
<dbReference type="InterPro" id="IPR013656">
    <property type="entry name" value="PAS_4"/>
</dbReference>
<evidence type="ECO:0000259" key="2">
    <source>
        <dbReference type="PROSITE" id="PS50109"/>
    </source>
</evidence>
<dbReference type="Pfam" id="PF02518">
    <property type="entry name" value="HATPase_c"/>
    <property type="match status" value="1"/>
</dbReference>
<evidence type="ECO:0000313" key="4">
    <source>
        <dbReference type="EMBL" id="MFC6904377.1"/>
    </source>
</evidence>
<feature type="transmembrane region" description="Helical" evidence="1">
    <location>
        <begin position="33"/>
        <end position="49"/>
    </location>
</feature>
<sequence length="564" mass="59935">MVQLTPTFVLIVGAVLAAGSVAALAWRQRPEPGAVSLAALMLAAAWWSATHLGTLLSGTLAGTLFWARLQWFGSVALPVLWIVFALEYTGRDQYVRAPIVAGLSVLPALTIALLWTNGSHGLVRETATLVEHNGYLVLESVWGPWFFLAVGYAYLLAAVGSLLFAQLAVGSSFLYRSQAAALLVGAALPWLSHLVYLSGLTPWAGLDLMAASFSGSGAVLLFALSRGKLLEANPSASRLASEFVVGGIDDGVVVVDSRGFVVDLNPAARGMLDAGTTDVVGRPASDVVPGYDPGDPPAGSDSEVTIEDEETTRYVDVRVSILKDYHDRVVGRAVVLRDVTERRRHRQRLSVLHRILRHNLRNEMTVVRGHAVGIADDHRDHASAIEESATRVMDLSDKAAQIERMAEGSDEDPPAISLDSTIANTVESLRSEYPRTTFVVGELPAVACGSPAGTAIHNLVENAAEHNTDDEPTVTVEAAVEGEAVRISVTDNGPGIPPVEREVLEAGGETPLRHGSGIGLWLVSWTVELLGGTIEFAENDPTGSVVTLRLPVLGRDGADPGTRE</sequence>
<dbReference type="Proteomes" id="UP001596312">
    <property type="component" value="Unassembled WGS sequence"/>
</dbReference>
<evidence type="ECO:0000256" key="1">
    <source>
        <dbReference type="SAM" id="Phobius"/>
    </source>
</evidence>